<protein>
    <submittedName>
        <fullName evidence="1">Uncharacterized protein</fullName>
    </submittedName>
</protein>
<evidence type="ECO:0000313" key="1">
    <source>
        <dbReference type="EMBL" id="QYC37943.1"/>
    </source>
</evidence>
<keyword evidence="2" id="KW-1185">Reference proteome</keyword>
<gene>
    <name evidence="1" type="ORF">Nocox_01545</name>
</gene>
<evidence type="ECO:0000313" key="2">
    <source>
        <dbReference type="Proteomes" id="UP000824681"/>
    </source>
</evidence>
<reference evidence="1 2" key="1">
    <citation type="journal article" date="2021" name="ACS Chem. Biol.">
        <title>Genomic-Led Discovery of a Novel Glycopeptide Antibiotic by Nonomuraea coxensis DSM 45129.</title>
        <authorList>
            <person name="Yushchuk O."/>
            <person name="Vior N.M."/>
            <person name="Andreo-Vidal A."/>
            <person name="Berini F."/>
            <person name="Ruckert C."/>
            <person name="Busche T."/>
            <person name="Binda E."/>
            <person name="Kalinowski J."/>
            <person name="Truman A.W."/>
            <person name="Marinelli F."/>
        </authorList>
    </citation>
    <scope>NUCLEOTIDE SEQUENCE [LARGE SCALE GENOMIC DNA]</scope>
    <source>
        <strain evidence="1 2">DSM 45129</strain>
    </source>
</reference>
<sequence length="73" mass="7847">MPERPCRDAAALIMDHRLDMVAGNRLARLIYGREVPDDPRFVSPVGEPALRLLSALSGDGHPTVNGLPATNVS</sequence>
<dbReference type="RefSeq" id="WP_026214206.1">
    <property type="nucleotide sequence ID" value="NZ_CP068985.1"/>
</dbReference>
<organism evidence="1 2">
    <name type="scientific">Nonomuraea coxensis DSM 45129</name>
    <dbReference type="NCBI Taxonomy" id="1122611"/>
    <lineage>
        <taxon>Bacteria</taxon>
        <taxon>Bacillati</taxon>
        <taxon>Actinomycetota</taxon>
        <taxon>Actinomycetes</taxon>
        <taxon>Streptosporangiales</taxon>
        <taxon>Streptosporangiaceae</taxon>
        <taxon>Nonomuraea</taxon>
    </lineage>
</organism>
<accession>A0ABX8TS44</accession>
<dbReference type="EMBL" id="CP068985">
    <property type="protein sequence ID" value="QYC37943.1"/>
    <property type="molecule type" value="Genomic_DNA"/>
</dbReference>
<dbReference type="Proteomes" id="UP000824681">
    <property type="component" value="Chromosome"/>
</dbReference>
<proteinExistence type="predicted"/>
<name>A0ABX8TS44_9ACTN</name>